<dbReference type="InterPro" id="IPR011989">
    <property type="entry name" value="ARM-like"/>
</dbReference>
<dbReference type="EMBL" id="CP032157">
    <property type="protein sequence ID" value="AXY77380.1"/>
    <property type="molecule type" value="Genomic_DNA"/>
</dbReference>
<reference evidence="1 2" key="1">
    <citation type="submission" date="2018-09" db="EMBL/GenBank/DDBJ databases">
        <title>Genome sequencing of strain 6GH32-13.</title>
        <authorList>
            <person name="Weon H.-Y."/>
            <person name="Heo J."/>
            <person name="Kwon S.-W."/>
        </authorList>
    </citation>
    <scope>NUCLEOTIDE SEQUENCE [LARGE SCALE GENOMIC DNA]</scope>
    <source>
        <strain evidence="1 2">5GH32-13</strain>
    </source>
</reference>
<dbReference type="InterPro" id="IPR016024">
    <property type="entry name" value="ARM-type_fold"/>
</dbReference>
<dbReference type="KEGG" id="pseg:D3H65_26865"/>
<dbReference type="Gene3D" id="1.25.10.10">
    <property type="entry name" value="Leucine-rich Repeat Variant"/>
    <property type="match status" value="1"/>
</dbReference>
<protein>
    <recommendedName>
        <fullName evidence="3">HEAT repeat domain-containing protein</fullName>
    </recommendedName>
</protein>
<dbReference type="Proteomes" id="UP000263900">
    <property type="component" value="Chromosome"/>
</dbReference>
<proteinExistence type="predicted"/>
<dbReference type="AlphaFoldDB" id="A0A3B7MWG9"/>
<evidence type="ECO:0000313" key="2">
    <source>
        <dbReference type="Proteomes" id="UP000263900"/>
    </source>
</evidence>
<name>A0A3B7MWG9_9BACT</name>
<sequence>MNIISQLASSLDRRDEVPNQELARKIVSKKDKIAVRELVDNLGNKSKDIQHDCIKVLYEIGEEAPALIADHANVFVGLLDHKNNRLQWGAMTALSTITLEKPKEVYAALPRILDAADKGSVITKDYAVNILISLCSLKPYTDKAFPLLIEQLLNSPTNQLPMYAEKALPIITDKNKALFIKTLTSRLGDIEKDTKRIRVEKVIKKVRGK</sequence>
<evidence type="ECO:0008006" key="3">
    <source>
        <dbReference type="Google" id="ProtNLM"/>
    </source>
</evidence>
<gene>
    <name evidence="1" type="ORF">D3H65_26865</name>
</gene>
<dbReference type="SUPFAM" id="SSF48371">
    <property type="entry name" value="ARM repeat"/>
    <property type="match status" value="1"/>
</dbReference>
<keyword evidence="2" id="KW-1185">Reference proteome</keyword>
<dbReference type="RefSeq" id="WP_119053256.1">
    <property type="nucleotide sequence ID" value="NZ_CP032157.1"/>
</dbReference>
<accession>A0A3B7MWG9</accession>
<organism evidence="1 2">
    <name type="scientific">Paraflavitalea soli</name>
    <dbReference type="NCBI Taxonomy" id="2315862"/>
    <lineage>
        <taxon>Bacteria</taxon>
        <taxon>Pseudomonadati</taxon>
        <taxon>Bacteroidota</taxon>
        <taxon>Chitinophagia</taxon>
        <taxon>Chitinophagales</taxon>
        <taxon>Chitinophagaceae</taxon>
        <taxon>Paraflavitalea</taxon>
    </lineage>
</organism>
<evidence type="ECO:0000313" key="1">
    <source>
        <dbReference type="EMBL" id="AXY77380.1"/>
    </source>
</evidence>
<dbReference type="OrthoDB" id="2733362at2"/>